<dbReference type="GO" id="GO:0043161">
    <property type="term" value="P:proteasome-mediated ubiquitin-dependent protein catabolic process"/>
    <property type="evidence" value="ECO:0007669"/>
    <property type="project" value="TreeGrafter"/>
</dbReference>
<evidence type="ECO:0000313" key="2">
    <source>
        <dbReference type="EnsemblMetazoa" id="G10074.2:cds"/>
    </source>
</evidence>
<dbReference type="SUPFAM" id="SSF101898">
    <property type="entry name" value="NHL repeat"/>
    <property type="match status" value="1"/>
</dbReference>
<feature type="coiled-coil region" evidence="1">
    <location>
        <begin position="3"/>
        <end position="85"/>
    </location>
</feature>
<protein>
    <recommendedName>
        <fullName evidence="4">Tripartite motif-containing protein 2</fullName>
    </recommendedName>
</protein>
<proteinExistence type="predicted"/>
<accession>A0A8W8HL53</accession>
<dbReference type="InterPro" id="IPR050952">
    <property type="entry name" value="TRIM-NHL_E3_ligases"/>
</dbReference>
<dbReference type="GO" id="GO:0000209">
    <property type="term" value="P:protein polyubiquitination"/>
    <property type="evidence" value="ECO:0007669"/>
    <property type="project" value="TreeGrafter"/>
</dbReference>
<keyword evidence="3" id="KW-1185">Reference proteome</keyword>
<evidence type="ECO:0000256" key="1">
    <source>
        <dbReference type="SAM" id="Coils"/>
    </source>
</evidence>
<evidence type="ECO:0000313" key="3">
    <source>
        <dbReference type="Proteomes" id="UP000005408"/>
    </source>
</evidence>
<dbReference type="PANTHER" id="PTHR24104">
    <property type="entry name" value="E3 UBIQUITIN-PROTEIN LIGASE NHLRC1-RELATED"/>
    <property type="match status" value="1"/>
</dbReference>
<dbReference type="AlphaFoldDB" id="A0A8W8HL53"/>
<reference evidence="2" key="1">
    <citation type="submission" date="2022-08" db="UniProtKB">
        <authorList>
            <consortium name="EnsemblMetazoa"/>
        </authorList>
    </citation>
    <scope>IDENTIFICATION</scope>
    <source>
        <strain evidence="2">05x7-T-G4-1.051#20</strain>
    </source>
</reference>
<sequence length="444" mass="51418">HKISQLLEKCDIIKKNIQKDNEELRSKLVPLYQKMLHDLEIRIREVEEKSEEASKLINQQGDKWHKEIDTIVSQLKTQLEKIKERGVKNLKVNKVKMEINLSKISSVLQSNEETLESNDLRTAIEYKSQNARLNKGLEIVDVSLPNFTPMEINQQSIREQFGALSTDVSEDHSLTSTHQLLMDKPVEVSSVYTGIDYLQNIACLKSDHIWAAHGAASLFDFNKKEKIKSLRFDRGLFERVYDIAVLQNGELVYILSRTNAVYIVRNEKAEMLIMLHDWVPRGICVSFFGDLLITMTHECQSKVVRYSGTVEKQVIQVDDTTRCDYLYITENRNRDICISREDIVDVFTETGERRFEYIGHRPPPKWNQAFSPKGIATDSYCHILIADINNKCVHVIDQDGKFLQYIDCGMRRPWGLCIDSHDFLYLADNKKKSMQIAKVKFLNL</sequence>
<dbReference type="GO" id="GO:0008270">
    <property type="term" value="F:zinc ion binding"/>
    <property type="evidence" value="ECO:0007669"/>
    <property type="project" value="UniProtKB-KW"/>
</dbReference>
<dbReference type="EnsemblMetazoa" id="G10074.2">
    <property type="protein sequence ID" value="G10074.2:cds"/>
    <property type="gene ID" value="G10074"/>
</dbReference>
<keyword evidence="1" id="KW-0175">Coiled coil</keyword>
<organism evidence="2 3">
    <name type="scientific">Magallana gigas</name>
    <name type="common">Pacific oyster</name>
    <name type="synonym">Crassostrea gigas</name>
    <dbReference type="NCBI Taxonomy" id="29159"/>
    <lineage>
        <taxon>Eukaryota</taxon>
        <taxon>Metazoa</taxon>
        <taxon>Spiralia</taxon>
        <taxon>Lophotrochozoa</taxon>
        <taxon>Mollusca</taxon>
        <taxon>Bivalvia</taxon>
        <taxon>Autobranchia</taxon>
        <taxon>Pteriomorphia</taxon>
        <taxon>Ostreida</taxon>
        <taxon>Ostreoidea</taxon>
        <taxon>Ostreidae</taxon>
        <taxon>Magallana</taxon>
    </lineage>
</organism>
<name>A0A8W8HL53_MAGGI</name>
<dbReference type="PANTHER" id="PTHR24104:SF25">
    <property type="entry name" value="PROTEIN LIN-41"/>
    <property type="match status" value="1"/>
</dbReference>
<evidence type="ECO:0008006" key="4">
    <source>
        <dbReference type="Google" id="ProtNLM"/>
    </source>
</evidence>
<dbReference type="GO" id="GO:0061630">
    <property type="term" value="F:ubiquitin protein ligase activity"/>
    <property type="evidence" value="ECO:0007669"/>
    <property type="project" value="TreeGrafter"/>
</dbReference>
<dbReference type="Gene3D" id="2.120.10.30">
    <property type="entry name" value="TolB, C-terminal domain"/>
    <property type="match status" value="1"/>
</dbReference>
<dbReference type="Proteomes" id="UP000005408">
    <property type="component" value="Unassembled WGS sequence"/>
</dbReference>
<dbReference type="InterPro" id="IPR011042">
    <property type="entry name" value="6-blade_b-propeller_TolB-like"/>
</dbReference>